<evidence type="ECO:0000313" key="2">
    <source>
        <dbReference type="EMBL" id="GLK53208.1"/>
    </source>
</evidence>
<dbReference type="AlphaFoldDB" id="A0A9W6IMS5"/>
<dbReference type="EMBL" id="BSFE01000008">
    <property type="protein sequence ID" value="GLK53208.1"/>
    <property type="molecule type" value="Genomic_DNA"/>
</dbReference>
<gene>
    <name evidence="2" type="ORF">GCM10017621_27160</name>
</gene>
<reference evidence="2" key="1">
    <citation type="journal article" date="2014" name="Int. J. Syst. Evol. Microbiol.">
        <title>Complete genome sequence of Corynebacterium casei LMG S-19264T (=DSM 44701T), isolated from a smear-ripened cheese.</title>
        <authorList>
            <consortium name="US DOE Joint Genome Institute (JGI-PGF)"/>
            <person name="Walter F."/>
            <person name="Albersmeier A."/>
            <person name="Kalinowski J."/>
            <person name="Ruckert C."/>
        </authorList>
    </citation>
    <scope>NUCLEOTIDE SEQUENCE</scope>
    <source>
        <strain evidence="2">VKM B-1513</strain>
    </source>
</reference>
<feature type="domain" description="N-acetyltransferase" evidence="1">
    <location>
        <begin position="10"/>
        <end position="163"/>
    </location>
</feature>
<dbReference type="GO" id="GO:0016747">
    <property type="term" value="F:acyltransferase activity, transferring groups other than amino-acyl groups"/>
    <property type="evidence" value="ECO:0007669"/>
    <property type="project" value="InterPro"/>
</dbReference>
<dbReference type="PROSITE" id="PS51186">
    <property type="entry name" value="GNAT"/>
    <property type="match status" value="1"/>
</dbReference>
<evidence type="ECO:0000259" key="1">
    <source>
        <dbReference type="PROSITE" id="PS51186"/>
    </source>
</evidence>
<dbReference type="Gene3D" id="3.40.630.30">
    <property type="match status" value="1"/>
</dbReference>
<dbReference type="RefSeq" id="WP_271187564.1">
    <property type="nucleotide sequence ID" value="NZ_BSFE01000008.1"/>
</dbReference>
<evidence type="ECO:0000313" key="3">
    <source>
        <dbReference type="Proteomes" id="UP001143486"/>
    </source>
</evidence>
<comment type="caution">
    <text evidence="2">The sequence shown here is derived from an EMBL/GenBank/DDBJ whole genome shotgun (WGS) entry which is preliminary data.</text>
</comment>
<sequence>MGPRIETARCLLRLPELDDAPAISRYCGEYDVAKNTARIPHPYPSLGAEMWVLITRAAWTPQGNQSLTVEHEGAVIGGGGVFRRTPNADWEIGYWIGRPWWGQGFATEIGQALVALGTQTLGASRLIAGHYDDNPASGRVLEKLGFGYTGKAEHLFAMARMARARSLDMVWEATV</sequence>
<accession>A0A9W6IMS5</accession>
<dbReference type="Proteomes" id="UP001143486">
    <property type="component" value="Unassembled WGS sequence"/>
</dbReference>
<dbReference type="SUPFAM" id="SSF55729">
    <property type="entry name" value="Acyl-CoA N-acyltransferases (Nat)"/>
    <property type="match status" value="1"/>
</dbReference>
<dbReference type="PANTHER" id="PTHR43792:SF16">
    <property type="entry name" value="N-ACETYLTRANSFERASE DOMAIN-CONTAINING PROTEIN"/>
    <property type="match status" value="1"/>
</dbReference>
<name>A0A9W6IMS5_9PROT</name>
<dbReference type="PANTHER" id="PTHR43792">
    <property type="entry name" value="GNAT FAMILY, PUTATIVE (AFU_ORTHOLOGUE AFUA_3G00765)-RELATED-RELATED"/>
    <property type="match status" value="1"/>
</dbReference>
<dbReference type="InterPro" id="IPR016181">
    <property type="entry name" value="Acyl_CoA_acyltransferase"/>
</dbReference>
<keyword evidence="3" id="KW-1185">Reference proteome</keyword>
<proteinExistence type="predicted"/>
<protein>
    <submittedName>
        <fullName evidence="2">N-acetyltransferase</fullName>
    </submittedName>
</protein>
<organism evidence="2 3">
    <name type="scientific">Maricaulis virginensis</name>
    <dbReference type="NCBI Taxonomy" id="144022"/>
    <lineage>
        <taxon>Bacteria</taxon>
        <taxon>Pseudomonadati</taxon>
        <taxon>Pseudomonadota</taxon>
        <taxon>Alphaproteobacteria</taxon>
        <taxon>Maricaulales</taxon>
        <taxon>Maricaulaceae</taxon>
        <taxon>Maricaulis</taxon>
    </lineage>
</organism>
<dbReference type="InterPro" id="IPR000182">
    <property type="entry name" value="GNAT_dom"/>
</dbReference>
<dbReference type="InterPro" id="IPR051531">
    <property type="entry name" value="N-acetyltransferase"/>
</dbReference>
<dbReference type="Pfam" id="PF13302">
    <property type="entry name" value="Acetyltransf_3"/>
    <property type="match status" value="1"/>
</dbReference>
<reference evidence="2" key="2">
    <citation type="submission" date="2023-01" db="EMBL/GenBank/DDBJ databases">
        <authorList>
            <person name="Sun Q."/>
            <person name="Evtushenko L."/>
        </authorList>
    </citation>
    <scope>NUCLEOTIDE SEQUENCE</scope>
    <source>
        <strain evidence="2">VKM B-1513</strain>
    </source>
</reference>